<accession>A0A1C4WPK9</accession>
<evidence type="ECO:0000313" key="3">
    <source>
        <dbReference type="Proteomes" id="UP000199375"/>
    </source>
</evidence>
<reference evidence="2 3" key="1">
    <citation type="submission" date="2016-06" db="EMBL/GenBank/DDBJ databases">
        <authorList>
            <person name="Kjaerup R.B."/>
            <person name="Dalgaard T.S."/>
            <person name="Juul-Madsen H.R."/>
        </authorList>
    </citation>
    <scope>NUCLEOTIDE SEQUENCE [LARGE SCALE GENOMIC DNA]</scope>
    <source>
        <strain evidence="2 3">DSM 45626</strain>
    </source>
</reference>
<keyword evidence="2" id="KW-0808">Transferase</keyword>
<name>A0A1C4WPK9_9ACTN</name>
<feature type="region of interest" description="Disordered" evidence="1">
    <location>
        <begin position="297"/>
        <end position="321"/>
    </location>
</feature>
<dbReference type="PANTHER" id="PTHR34496:SF10">
    <property type="entry name" value="GLCNAC TRANSFERASE"/>
    <property type="match status" value="1"/>
</dbReference>
<feature type="compositionally biased region" description="Low complexity" evidence="1">
    <location>
        <begin position="309"/>
        <end position="321"/>
    </location>
</feature>
<dbReference type="RefSeq" id="WP_091281729.1">
    <property type="nucleotide sequence ID" value="NZ_FMCW01000017.1"/>
</dbReference>
<dbReference type="AlphaFoldDB" id="A0A1C4WPK9"/>
<dbReference type="GO" id="GO:0016740">
    <property type="term" value="F:transferase activity"/>
    <property type="evidence" value="ECO:0007669"/>
    <property type="project" value="UniProtKB-KW"/>
</dbReference>
<evidence type="ECO:0000256" key="1">
    <source>
        <dbReference type="SAM" id="MobiDB-lite"/>
    </source>
</evidence>
<proteinExistence type="predicted"/>
<dbReference type="PANTHER" id="PTHR34496">
    <property type="entry name" value="GLCNAC TRANSFERASE-RELATED"/>
    <property type="match status" value="1"/>
</dbReference>
<sequence>MTEPATNRTIFVSVASYRDPELVATVQDCLAKADRPDSLRIGVNWQHADGEDISALRGDARIRIVEFDAAESRGACWARAEVMRLYDGEDHFLQIDSHTRFAPGWDSRVLRHAAATGAAKPIVTSYLPAYEPGTDCDGTGEPTVMVCESFTDDGIPLFGQRAIGGWQQLAGPPRARFVSAHFLFAPGSFVTEVPYDPRVYFMGEEISLTVRAYTWGYDLFHLPDLLAWHYYLRQEDAKHWTDHTEPGAGKPWWARDRASRRRVVTMLRNATPGPWGCGPARTVADYERYAGIGFRSGTSSPECRSGMEPSSGAPAGVGAAG</sequence>
<dbReference type="SUPFAM" id="SSF53448">
    <property type="entry name" value="Nucleotide-diphospho-sugar transferases"/>
    <property type="match status" value="1"/>
</dbReference>
<protein>
    <submittedName>
        <fullName evidence="2">Glycosyltransferase, GT2 family</fullName>
    </submittedName>
</protein>
<dbReference type="EMBL" id="FMCW01000017">
    <property type="protein sequence ID" value="SCE98187.1"/>
    <property type="molecule type" value="Genomic_DNA"/>
</dbReference>
<dbReference type="Pfam" id="PF11397">
    <property type="entry name" value="GlcNAc"/>
    <property type="match status" value="2"/>
</dbReference>
<dbReference type="Proteomes" id="UP000199375">
    <property type="component" value="Unassembled WGS sequence"/>
</dbReference>
<evidence type="ECO:0000313" key="2">
    <source>
        <dbReference type="EMBL" id="SCE98187.1"/>
    </source>
</evidence>
<dbReference type="InterPro" id="IPR029044">
    <property type="entry name" value="Nucleotide-diphossugar_trans"/>
</dbReference>
<gene>
    <name evidence="2" type="ORF">GA0070558_11748</name>
</gene>
<dbReference type="InterPro" id="IPR021067">
    <property type="entry name" value="Glycosyltransferase"/>
</dbReference>
<organism evidence="2 3">
    <name type="scientific">Micromonospora haikouensis</name>
    <dbReference type="NCBI Taxonomy" id="686309"/>
    <lineage>
        <taxon>Bacteria</taxon>
        <taxon>Bacillati</taxon>
        <taxon>Actinomycetota</taxon>
        <taxon>Actinomycetes</taxon>
        <taxon>Micromonosporales</taxon>
        <taxon>Micromonosporaceae</taxon>
        <taxon>Micromonospora</taxon>
    </lineage>
</organism>